<feature type="region of interest" description="Disordered" evidence="1">
    <location>
        <begin position="120"/>
        <end position="144"/>
    </location>
</feature>
<dbReference type="FunCoup" id="A0A7M7NWS8">
    <property type="interactions" value="760"/>
</dbReference>
<dbReference type="AlphaFoldDB" id="A0A7M7NWS8"/>
<dbReference type="OrthoDB" id="7605699at2759"/>
<dbReference type="PANTHER" id="PTHR31532">
    <property type="entry name" value="BIORIENTATION OF CHROMOSOMES IN CELL DIVISION 1 FAMILY MEMBER"/>
    <property type="match status" value="1"/>
</dbReference>
<evidence type="ECO:0000259" key="2">
    <source>
        <dbReference type="Pfam" id="PF05205"/>
    </source>
</evidence>
<dbReference type="InterPro" id="IPR055264">
    <property type="entry name" value="BOD1/SHG1_dom"/>
</dbReference>
<name>A0A7M7NWS8_STRPU</name>
<dbReference type="GeneID" id="115924175"/>
<protein>
    <recommendedName>
        <fullName evidence="2">BOD1/SHG1 domain-containing protein</fullName>
    </recommendedName>
</protein>
<dbReference type="InParanoid" id="A0A7M7NWS8"/>
<evidence type="ECO:0000313" key="4">
    <source>
        <dbReference type="Proteomes" id="UP000007110"/>
    </source>
</evidence>
<accession>A0A7M7NWS8</accession>
<sequence>MSATANGVDPALVTRIVDRVKSQGIFDQFRRDCLADVDTKPAYQNLGTRVEGYVSSFLTDFVWTPDMNKNQLRNSLRRQINESEMLASGVERVIEQVVDAQLQQIFLPRIETVVKEYLHSDNTPSSSDVKPGMESGSIPPQPGQ</sequence>
<reference evidence="3" key="2">
    <citation type="submission" date="2021-01" db="UniProtKB">
        <authorList>
            <consortium name="EnsemblMetazoa"/>
        </authorList>
    </citation>
    <scope>IDENTIFICATION</scope>
</reference>
<keyword evidence="4" id="KW-1185">Reference proteome</keyword>
<dbReference type="PANTHER" id="PTHR31532:SF10">
    <property type="entry name" value="BIORIENTATION OF CHROMOSOMES IN CELL DIVISION PROTEIN 1-LIKE 1"/>
    <property type="match status" value="1"/>
</dbReference>
<dbReference type="OMA" id="RRDCQAD"/>
<dbReference type="KEGG" id="spu:115924175"/>
<dbReference type="RefSeq" id="XP_030841902.1">
    <property type="nucleotide sequence ID" value="XM_030986042.1"/>
</dbReference>
<reference evidence="4" key="1">
    <citation type="submission" date="2015-02" db="EMBL/GenBank/DDBJ databases">
        <title>Genome sequencing for Strongylocentrotus purpuratus.</title>
        <authorList>
            <person name="Murali S."/>
            <person name="Liu Y."/>
            <person name="Vee V."/>
            <person name="English A."/>
            <person name="Wang M."/>
            <person name="Skinner E."/>
            <person name="Han Y."/>
            <person name="Muzny D.M."/>
            <person name="Worley K.C."/>
            <person name="Gibbs R.A."/>
        </authorList>
    </citation>
    <scope>NUCLEOTIDE SEQUENCE</scope>
</reference>
<dbReference type="Proteomes" id="UP000007110">
    <property type="component" value="Unassembled WGS sequence"/>
</dbReference>
<feature type="domain" description="BOD1/SHG1" evidence="2">
    <location>
        <begin position="16"/>
        <end position="111"/>
    </location>
</feature>
<evidence type="ECO:0000313" key="3">
    <source>
        <dbReference type="EnsemblMetazoa" id="XP_030841902"/>
    </source>
</evidence>
<dbReference type="EnsemblMetazoa" id="XM_030986042">
    <property type="protein sequence ID" value="XP_030841902"/>
    <property type="gene ID" value="LOC115924175"/>
</dbReference>
<evidence type="ECO:0000256" key="1">
    <source>
        <dbReference type="SAM" id="MobiDB-lite"/>
    </source>
</evidence>
<organism evidence="3 4">
    <name type="scientific">Strongylocentrotus purpuratus</name>
    <name type="common">Purple sea urchin</name>
    <dbReference type="NCBI Taxonomy" id="7668"/>
    <lineage>
        <taxon>Eukaryota</taxon>
        <taxon>Metazoa</taxon>
        <taxon>Echinodermata</taxon>
        <taxon>Eleutherozoa</taxon>
        <taxon>Echinozoa</taxon>
        <taxon>Echinoidea</taxon>
        <taxon>Euechinoidea</taxon>
        <taxon>Echinacea</taxon>
        <taxon>Camarodonta</taxon>
        <taxon>Echinidea</taxon>
        <taxon>Strongylocentrotidae</taxon>
        <taxon>Strongylocentrotus</taxon>
    </lineage>
</organism>
<dbReference type="Pfam" id="PF05205">
    <property type="entry name" value="COMPASS-Shg1"/>
    <property type="match status" value="1"/>
</dbReference>
<proteinExistence type="predicted"/>